<sequence>MFRMDFIFPSPQSPPVFSSSSPASLRLPPKNQRQTHGFFSSSLLASGKSTENSRCFPIFLAGLTAPPPENQRQTPNAAPPDTAAAPPDAALPVSGRMGVGGFLFQGGSGAGRMGGSWPPSSGTSDNKSIRESSNTPPGLSTNDILHSFQSLKLKPALKKAISPESIEMSVYKSSRKSRRFNDRISQKTSASDPPYGQHRKSQSLLNFISLEKDGISIDVTESDTSIRRRPKTDPEPSRHAPEILLTEESHGGRGNGLALRPKPGSRGDGESWGQNFVCGGDSLFADVRVSVRKSPSTANLNEIDSGSSVWPTSKWSRKADIVARPVIDGLSKPLAGRRNYKVAID</sequence>
<feature type="compositionally biased region" description="Low complexity" evidence="1">
    <location>
        <begin position="15"/>
        <end position="29"/>
    </location>
</feature>
<feature type="region of interest" description="Disordered" evidence="1">
    <location>
        <begin position="1"/>
        <end position="39"/>
    </location>
</feature>
<keyword evidence="3" id="KW-1185">Reference proteome</keyword>
<accession>A0ABR2M0Y6</accession>
<feature type="compositionally biased region" description="Basic and acidic residues" evidence="1">
    <location>
        <begin position="231"/>
        <end position="251"/>
    </location>
</feature>
<evidence type="ECO:0000313" key="2">
    <source>
        <dbReference type="EMBL" id="KAK8955770.1"/>
    </source>
</evidence>
<gene>
    <name evidence="2" type="ORF">KSP40_PGU001306</name>
</gene>
<feature type="compositionally biased region" description="Gly residues" evidence="1">
    <location>
        <begin position="97"/>
        <end position="114"/>
    </location>
</feature>
<feature type="compositionally biased region" description="Low complexity" evidence="1">
    <location>
        <begin position="74"/>
        <end position="90"/>
    </location>
</feature>
<comment type="caution">
    <text evidence="2">The sequence shown here is derived from an EMBL/GenBank/DDBJ whole genome shotgun (WGS) entry which is preliminary data.</text>
</comment>
<proteinExistence type="predicted"/>
<feature type="compositionally biased region" description="Polar residues" evidence="1">
    <location>
        <begin position="118"/>
        <end position="143"/>
    </location>
</feature>
<organism evidence="2 3">
    <name type="scientific">Platanthera guangdongensis</name>
    <dbReference type="NCBI Taxonomy" id="2320717"/>
    <lineage>
        <taxon>Eukaryota</taxon>
        <taxon>Viridiplantae</taxon>
        <taxon>Streptophyta</taxon>
        <taxon>Embryophyta</taxon>
        <taxon>Tracheophyta</taxon>
        <taxon>Spermatophyta</taxon>
        <taxon>Magnoliopsida</taxon>
        <taxon>Liliopsida</taxon>
        <taxon>Asparagales</taxon>
        <taxon>Orchidaceae</taxon>
        <taxon>Orchidoideae</taxon>
        <taxon>Orchideae</taxon>
        <taxon>Orchidinae</taxon>
        <taxon>Platanthera</taxon>
    </lineage>
</organism>
<dbReference type="Proteomes" id="UP001412067">
    <property type="component" value="Unassembled WGS sequence"/>
</dbReference>
<evidence type="ECO:0000313" key="3">
    <source>
        <dbReference type="Proteomes" id="UP001412067"/>
    </source>
</evidence>
<reference evidence="2 3" key="1">
    <citation type="journal article" date="2022" name="Nat. Plants">
        <title>Genomes of leafy and leafless Platanthera orchids illuminate the evolution of mycoheterotrophy.</title>
        <authorList>
            <person name="Li M.H."/>
            <person name="Liu K.W."/>
            <person name="Li Z."/>
            <person name="Lu H.C."/>
            <person name="Ye Q.L."/>
            <person name="Zhang D."/>
            <person name="Wang J.Y."/>
            <person name="Li Y.F."/>
            <person name="Zhong Z.M."/>
            <person name="Liu X."/>
            <person name="Yu X."/>
            <person name="Liu D.K."/>
            <person name="Tu X.D."/>
            <person name="Liu B."/>
            <person name="Hao Y."/>
            <person name="Liao X.Y."/>
            <person name="Jiang Y.T."/>
            <person name="Sun W.H."/>
            <person name="Chen J."/>
            <person name="Chen Y.Q."/>
            <person name="Ai Y."/>
            <person name="Zhai J.W."/>
            <person name="Wu S.S."/>
            <person name="Zhou Z."/>
            <person name="Hsiao Y.Y."/>
            <person name="Wu W.L."/>
            <person name="Chen Y.Y."/>
            <person name="Lin Y.F."/>
            <person name="Hsu J.L."/>
            <person name="Li C.Y."/>
            <person name="Wang Z.W."/>
            <person name="Zhao X."/>
            <person name="Zhong W.Y."/>
            <person name="Ma X.K."/>
            <person name="Ma L."/>
            <person name="Huang J."/>
            <person name="Chen G.Z."/>
            <person name="Huang M.Z."/>
            <person name="Huang L."/>
            <person name="Peng D.H."/>
            <person name="Luo Y.B."/>
            <person name="Zou S.Q."/>
            <person name="Chen S.P."/>
            <person name="Lan S."/>
            <person name="Tsai W.C."/>
            <person name="Van de Peer Y."/>
            <person name="Liu Z.J."/>
        </authorList>
    </citation>
    <scope>NUCLEOTIDE SEQUENCE [LARGE SCALE GENOMIC DNA]</scope>
    <source>
        <strain evidence="2">Lor288</strain>
    </source>
</reference>
<evidence type="ECO:0000256" key="1">
    <source>
        <dbReference type="SAM" id="MobiDB-lite"/>
    </source>
</evidence>
<name>A0ABR2M0Y6_9ASPA</name>
<feature type="region of interest" description="Disordered" evidence="1">
    <location>
        <begin position="221"/>
        <end position="270"/>
    </location>
</feature>
<protein>
    <submittedName>
        <fullName evidence="2">Uncharacterized protein</fullName>
    </submittedName>
</protein>
<dbReference type="EMBL" id="JBBWWR010000013">
    <property type="protein sequence ID" value="KAK8955770.1"/>
    <property type="molecule type" value="Genomic_DNA"/>
</dbReference>
<feature type="region of interest" description="Disordered" evidence="1">
    <location>
        <begin position="169"/>
        <end position="200"/>
    </location>
</feature>
<feature type="region of interest" description="Disordered" evidence="1">
    <location>
        <begin position="62"/>
        <end position="143"/>
    </location>
</feature>